<accession>A0ABR1GDD1</accession>
<dbReference type="EMBL" id="JBBJCI010000033">
    <property type="protein sequence ID" value="KAK7253915.1"/>
    <property type="molecule type" value="Genomic_DNA"/>
</dbReference>
<dbReference type="SMART" id="SM00248">
    <property type="entry name" value="ANK"/>
    <property type="match status" value="7"/>
</dbReference>
<evidence type="ECO:0000313" key="1">
    <source>
        <dbReference type="EMBL" id="KAK7253915.1"/>
    </source>
</evidence>
<dbReference type="Gene3D" id="1.25.40.20">
    <property type="entry name" value="Ankyrin repeat-containing domain"/>
    <property type="match status" value="2"/>
</dbReference>
<dbReference type="Proteomes" id="UP001363151">
    <property type="component" value="Unassembled WGS sequence"/>
</dbReference>
<dbReference type="PROSITE" id="PS50297">
    <property type="entry name" value="ANK_REP_REGION"/>
    <property type="match status" value="1"/>
</dbReference>
<dbReference type="PANTHER" id="PTHR24198">
    <property type="entry name" value="ANKYRIN REPEAT AND PROTEIN KINASE DOMAIN-CONTAINING PROTEIN"/>
    <property type="match status" value="1"/>
</dbReference>
<sequence length="564" mass="60582">MEIDWASGTALHQACASFDVDLVEELVETCDVDARIQPGNFTALMLSCIAFSWALMVTPCDEDVVAILEVLLAAGADATLVDDQLSTALNHAVSSNCNGAARTLVDAAPCCLSRRDALGWQPLHYAVELGHGEALRALLDKRARHVADVNAPATPHAPSKADPWSETTGLTATHALCLRGRVGLLGLLLRDHGLDPNPPPSALGVTPLHCCAWQKRRKCAEVLLRSSRAAAAAVDRTDADGRTPGDVAAHCGHATVAAVLERRGLKVGDAVVVAGLVAAARYNDRAGAVVGDLLDGRFAVRVGGATIRAKPANLRLARPGVDPVAVDAIDGRPWTLGDYEADPDELWIKNLDMGELRRVAANLGLDAVDDRRLLETLVRGRWRRRPEDAPPPPPSPKPEPEPPKPPKPPRPRLRFAPGDDVEAYVSGAYADGVVARVWYELTPAQVLARYGDRPPADAAVPYVVVLVPSGDSVVVDADDPSLLRPRMPKLRFRVGDRVAARTPTGDTPGEIVRCWYRERDWPPEKWAAYQVKLAVGALTYVPTDDDNTVRLLRPDELATGLISS</sequence>
<name>A0ABR1GDD1_AURAN</name>
<dbReference type="InterPro" id="IPR002110">
    <property type="entry name" value="Ankyrin_rpt"/>
</dbReference>
<dbReference type="KEGG" id="aaf:AURANDRAFT_62561"/>
<comment type="caution">
    <text evidence="1">The sequence shown here is derived from an EMBL/GenBank/DDBJ whole genome shotgun (WGS) entry which is preliminary data.</text>
</comment>
<dbReference type="PANTHER" id="PTHR24198:SF165">
    <property type="entry name" value="ANKYRIN REPEAT-CONTAINING PROTEIN-RELATED"/>
    <property type="match status" value="1"/>
</dbReference>
<dbReference type="InterPro" id="IPR036770">
    <property type="entry name" value="Ankyrin_rpt-contain_sf"/>
</dbReference>
<dbReference type="SUPFAM" id="SSF48403">
    <property type="entry name" value="Ankyrin repeat"/>
    <property type="match status" value="1"/>
</dbReference>
<gene>
    <name evidence="1" type="ORF">SO694_00003413</name>
</gene>
<reference evidence="1 2" key="1">
    <citation type="submission" date="2024-03" db="EMBL/GenBank/DDBJ databases">
        <title>Aureococcus anophagefferens CCMP1851 and Kratosvirus quantuckense: Draft genome of a second virus-susceptible host strain in the model system.</title>
        <authorList>
            <person name="Chase E."/>
            <person name="Truchon A.R."/>
            <person name="Schepens W."/>
            <person name="Wilhelm S.W."/>
        </authorList>
    </citation>
    <scope>NUCLEOTIDE SEQUENCE [LARGE SCALE GENOMIC DNA]</scope>
    <source>
        <strain evidence="1 2">CCMP1851</strain>
    </source>
</reference>
<dbReference type="Pfam" id="PF13637">
    <property type="entry name" value="Ank_4"/>
    <property type="match status" value="1"/>
</dbReference>
<dbReference type="Pfam" id="PF12796">
    <property type="entry name" value="Ank_2"/>
    <property type="match status" value="1"/>
</dbReference>
<organism evidence="1 2">
    <name type="scientific">Aureococcus anophagefferens</name>
    <name type="common">Harmful bloom alga</name>
    <dbReference type="NCBI Taxonomy" id="44056"/>
    <lineage>
        <taxon>Eukaryota</taxon>
        <taxon>Sar</taxon>
        <taxon>Stramenopiles</taxon>
        <taxon>Ochrophyta</taxon>
        <taxon>Pelagophyceae</taxon>
        <taxon>Pelagomonadales</taxon>
        <taxon>Pelagomonadaceae</taxon>
        <taxon>Aureococcus</taxon>
    </lineage>
</organism>
<evidence type="ECO:0000313" key="2">
    <source>
        <dbReference type="Proteomes" id="UP001363151"/>
    </source>
</evidence>
<proteinExistence type="predicted"/>
<dbReference type="PROSITE" id="PS50088">
    <property type="entry name" value="ANK_REPEAT"/>
    <property type="match status" value="1"/>
</dbReference>
<keyword evidence="2" id="KW-1185">Reference proteome</keyword>
<protein>
    <submittedName>
        <fullName evidence="1">Spectrin binding protein</fullName>
    </submittedName>
</protein>